<organism evidence="1 2">
    <name type="scientific">Lactuca virosa</name>
    <dbReference type="NCBI Taxonomy" id="75947"/>
    <lineage>
        <taxon>Eukaryota</taxon>
        <taxon>Viridiplantae</taxon>
        <taxon>Streptophyta</taxon>
        <taxon>Embryophyta</taxon>
        <taxon>Tracheophyta</taxon>
        <taxon>Spermatophyta</taxon>
        <taxon>Magnoliopsida</taxon>
        <taxon>eudicotyledons</taxon>
        <taxon>Gunneridae</taxon>
        <taxon>Pentapetalae</taxon>
        <taxon>asterids</taxon>
        <taxon>campanulids</taxon>
        <taxon>Asterales</taxon>
        <taxon>Asteraceae</taxon>
        <taxon>Cichorioideae</taxon>
        <taxon>Cichorieae</taxon>
        <taxon>Lactucinae</taxon>
        <taxon>Lactuca</taxon>
    </lineage>
</organism>
<name>A0AAU9NTV1_9ASTR</name>
<evidence type="ECO:0000313" key="2">
    <source>
        <dbReference type="Proteomes" id="UP001157418"/>
    </source>
</evidence>
<dbReference type="Proteomes" id="UP001157418">
    <property type="component" value="Unassembled WGS sequence"/>
</dbReference>
<keyword evidence="2" id="KW-1185">Reference proteome</keyword>
<evidence type="ECO:0000313" key="1">
    <source>
        <dbReference type="EMBL" id="CAH1441214.1"/>
    </source>
</evidence>
<reference evidence="1 2" key="1">
    <citation type="submission" date="2022-01" db="EMBL/GenBank/DDBJ databases">
        <authorList>
            <person name="Xiong W."/>
            <person name="Schranz E."/>
        </authorList>
    </citation>
    <scope>NUCLEOTIDE SEQUENCE [LARGE SCALE GENOMIC DNA]</scope>
</reference>
<protein>
    <submittedName>
        <fullName evidence="1">Uncharacterized protein</fullName>
    </submittedName>
</protein>
<dbReference type="EMBL" id="CAKMRJ010005412">
    <property type="protein sequence ID" value="CAH1441214.1"/>
    <property type="molecule type" value="Genomic_DNA"/>
</dbReference>
<proteinExistence type="predicted"/>
<sequence length="121" mass="13341">MISLPPSPPTTELQILNRRYLFSVAYPVYRGHLLPPMNILHQIHLRVSSPFPTTGEHLSLDTSPVGSRSVSSPICSCFMLQSPQLTPSAASAYRRLLPYGVVGKIQHQHLVTLPSLTVTII</sequence>
<comment type="caution">
    <text evidence="1">The sequence shown here is derived from an EMBL/GenBank/DDBJ whole genome shotgun (WGS) entry which is preliminary data.</text>
</comment>
<accession>A0AAU9NTV1</accession>
<dbReference type="AlphaFoldDB" id="A0AAU9NTV1"/>
<gene>
    <name evidence="1" type="ORF">LVIROSA_LOCUS27293</name>
</gene>